<dbReference type="Proteomes" id="UP000076798">
    <property type="component" value="Unassembled WGS sequence"/>
</dbReference>
<comment type="similarity">
    <text evidence="3">Belongs to the TVP38/TMEM64 family.</text>
</comment>
<dbReference type="Pfam" id="PF09335">
    <property type="entry name" value="VTT_dom"/>
    <property type="match status" value="1"/>
</dbReference>
<evidence type="ECO:0000256" key="7">
    <source>
        <dbReference type="ARBA" id="ARBA00022989"/>
    </source>
</evidence>
<feature type="transmembrane region" description="Helical" evidence="10">
    <location>
        <begin position="187"/>
        <end position="207"/>
    </location>
</feature>
<sequence>VAVVVLTVLTILIAVEHKQIEDWLRPAANWMRSLKFGWLIPVAILFVISFPPLFGHEIVAVLCGNVWGLWEGFGIVALGTLLGEVGNFYAFRYMCRARAEKLERDVWWYACLARTVREGGFIIAIVARLSAIPGHFTTAVFATAGMNIFVFLVAAILSSPKQFATVYVGVILEESASSTQPDTKSRIISDTVLGISIFITIAAGWYINKKMKAARIFVVRER</sequence>
<evidence type="ECO:0000256" key="6">
    <source>
        <dbReference type="ARBA" id="ARBA00022692"/>
    </source>
</evidence>
<dbReference type="PANTHER" id="PTHR47549:SF2">
    <property type="entry name" value="GOLGI APPARATUS MEMBRANE PROTEIN TVP38"/>
    <property type="match status" value="1"/>
</dbReference>
<evidence type="ECO:0000256" key="8">
    <source>
        <dbReference type="ARBA" id="ARBA00023034"/>
    </source>
</evidence>
<protein>
    <recommendedName>
        <fullName evidence="4">Golgi apparatus membrane protein TVP38</fullName>
    </recommendedName>
    <alternativeName>
        <fullName evidence="5">Golgi apparatus membrane protein tvp38</fullName>
    </alternativeName>
</protein>
<feature type="transmembrane region" description="Helical" evidence="10">
    <location>
        <begin position="34"/>
        <end position="54"/>
    </location>
</feature>
<keyword evidence="13" id="KW-1185">Reference proteome</keyword>
<feature type="transmembrane region" description="Helical" evidence="10">
    <location>
        <begin position="66"/>
        <end position="86"/>
    </location>
</feature>
<feature type="transmembrane region" description="Helical" evidence="10">
    <location>
        <begin position="139"/>
        <end position="157"/>
    </location>
</feature>
<name>A0A166F3R2_9AGAM</name>
<evidence type="ECO:0000256" key="2">
    <source>
        <dbReference type="ARBA" id="ARBA00004653"/>
    </source>
</evidence>
<evidence type="ECO:0000256" key="10">
    <source>
        <dbReference type="SAM" id="Phobius"/>
    </source>
</evidence>
<dbReference type="InterPro" id="IPR032816">
    <property type="entry name" value="VTT_dom"/>
</dbReference>
<keyword evidence="6 10" id="KW-0812">Transmembrane</keyword>
<dbReference type="GO" id="GO:0000139">
    <property type="term" value="C:Golgi membrane"/>
    <property type="evidence" value="ECO:0007669"/>
    <property type="project" value="UniProtKB-SubCell"/>
</dbReference>
<keyword evidence="7 10" id="KW-1133">Transmembrane helix</keyword>
<evidence type="ECO:0000259" key="11">
    <source>
        <dbReference type="Pfam" id="PF09335"/>
    </source>
</evidence>
<evidence type="ECO:0000313" key="13">
    <source>
        <dbReference type="Proteomes" id="UP000076798"/>
    </source>
</evidence>
<dbReference type="AlphaFoldDB" id="A0A166F3R2"/>
<feature type="non-terminal residue" evidence="12">
    <location>
        <position position="222"/>
    </location>
</feature>
<evidence type="ECO:0000256" key="3">
    <source>
        <dbReference type="ARBA" id="ARBA00008640"/>
    </source>
</evidence>
<evidence type="ECO:0000256" key="5">
    <source>
        <dbReference type="ARBA" id="ARBA00020673"/>
    </source>
</evidence>
<proteinExistence type="inferred from homology"/>
<feature type="non-terminal residue" evidence="12">
    <location>
        <position position="1"/>
    </location>
</feature>
<keyword evidence="9 10" id="KW-0472">Membrane</keyword>
<dbReference type="InterPro" id="IPR051076">
    <property type="entry name" value="Golgi_membrane_TVP38/TMEM64"/>
</dbReference>
<accession>A0A166F3R2</accession>
<gene>
    <name evidence="12" type="ORF">SISSUDRAFT_956423</name>
</gene>
<evidence type="ECO:0000256" key="1">
    <source>
        <dbReference type="ARBA" id="ARBA00002978"/>
    </source>
</evidence>
<evidence type="ECO:0000256" key="9">
    <source>
        <dbReference type="ARBA" id="ARBA00023136"/>
    </source>
</evidence>
<dbReference type="PANTHER" id="PTHR47549">
    <property type="entry name" value="GOLGI APPARATUS MEMBRANE PROTEIN TVP38-RELATED"/>
    <property type="match status" value="1"/>
</dbReference>
<evidence type="ECO:0000313" key="12">
    <source>
        <dbReference type="EMBL" id="KZT40246.1"/>
    </source>
</evidence>
<comment type="function">
    <text evidence="1">Golgi membrane protein involved in vesicular trafficking and spindle migration.</text>
</comment>
<dbReference type="OrthoDB" id="166803at2759"/>
<reference evidence="12 13" key="1">
    <citation type="journal article" date="2016" name="Mol. Biol. Evol.">
        <title>Comparative Genomics of Early-Diverging Mushroom-Forming Fungi Provides Insights into the Origins of Lignocellulose Decay Capabilities.</title>
        <authorList>
            <person name="Nagy L.G."/>
            <person name="Riley R."/>
            <person name="Tritt A."/>
            <person name="Adam C."/>
            <person name="Daum C."/>
            <person name="Floudas D."/>
            <person name="Sun H."/>
            <person name="Yadav J.S."/>
            <person name="Pangilinan J."/>
            <person name="Larsson K.H."/>
            <person name="Matsuura K."/>
            <person name="Barry K."/>
            <person name="Labutti K."/>
            <person name="Kuo R."/>
            <person name="Ohm R.A."/>
            <person name="Bhattacharya S.S."/>
            <person name="Shirouzu T."/>
            <person name="Yoshinaga Y."/>
            <person name="Martin F.M."/>
            <person name="Grigoriev I.V."/>
            <person name="Hibbett D.S."/>
        </authorList>
    </citation>
    <scope>NUCLEOTIDE SEQUENCE [LARGE SCALE GENOMIC DNA]</scope>
    <source>
        <strain evidence="12 13">HHB10207 ss-3</strain>
    </source>
</reference>
<dbReference type="EMBL" id="KV428035">
    <property type="protein sequence ID" value="KZT40246.1"/>
    <property type="molecule type" value="Genomic_DNA"/>
</dbReference>
<dbReference type="STRING" id="1314776.A0A166F3R2"/>
<keyword evidence="8" id="KW-0333">Golgi apparatus</keyword>
<comment type="subcellular location">
    <subcellularLocation>
        <location evidence="2">Golgi apparatus membrane</location>
        <topology evidence="2">Multi-pass membrane protein</topology>
    </subcellularLocation>
</comment>
<organism evidence="12 13">
    <name type="scientific">Sistotremastrum suecicum HHB10207 ss-3</name>
    <dbReference type="NCBI Taxonomy" id="1314776"/>
    <lineage>
        <taxon>Eukaryota</taxon>
        <taxon>Fungi</taxon>
        <taxon>Dikarya</taxon>
        <taxon>Basidiomycota</taxon>
        <taxon>Agaricomycotina</taxon>
        <taxon>Agaricomycetes</taxon>
        <taxon>Sistotremastrales</taxon>
        <taxon>Sistotremastraceae</taxon>
        <taxon>Sistotremastrum</taxon>
    </lineage>
</organism>
<feature type="domain" description="VTT" evidence="11">
    <location>
        <begin position="56"/>
        <end position="169"/>
    </location>
</feature>
<evidence type="ECO:0000256" key="4">
    <source>
        <dbReference type="ARBA" id="ARBA00013533"/>
    </source>
</evidence>